<accession>A0A1H7NNR9</accession>
<protein>
    <submittedName>
        <fullName evidence="2">Cytosine/adenosine deaminase</fullName>
    </submittedName>
</protein>
<dbReference type="InterPro" id="IPR032466">
    <property type="entry name" value="Metal_Hydrolase"/>
</dbReference>
<dbReference type="PANTHER" id="PTHR32027:SF9">
    <property type="entry name" value="BLL3847 PROTEIN"/>
    <property type="match status" value="1"/>
</dbReference>
<sequence length="399" mass="43299">MTASLLLRNVHPYAGKAVDLLIENGRIAQIGANLSAPAGVAIEDGKGEIVIPGLVEAHTHLDKSLLGLPWYTNEVGPKLLDKIDNERMNKKRLDIDPARQSARQSILSSLKGTTHIRSHVDVDTEHGMWGVEGVMQTRDAYRDIVDIELVAFPQSGLLRRRGTLELMDQAMQAGCEIVGGLDPCTIDRDPKGHLDAVFGLCQRYGKPLDIHLHEPGEVGAFSLDLIIERTRALGMTGKVTVSHAFCLGTPDPALIDPLIEELAVLDIAIMTTAPASRPAPPVKKLLQAGVRVCSGSDGIRDTWSPYGNADMLERAMFVGLRNNFRRDDEVRLALDVCTTEGAKVMEIEGYGLEVGCVADLILLPTESIAEAVATRPPQRRVIKRGKIVARDGVSIRTAP</sequence>
<dbReference type="STRING" id="1036779.SAMN04515666_103212"/>
<dbReference type="OrthoDB" id="9815027at2"/>
<dbReference type="InterPro" id="IPR011059">
    <property type="entry name" value="Metal-dep_hydrolase_composite"/>
</dbReference>
<evidence type="ECO:0000259" key="1">
    <source>
        <dbReference type="Pfam" id="PF07969"/>
    </source>
</evidence>
<dbReference type="PANTHER" id="PTHR32027">
    <property type="entry name" value="CYTOSINE DEAMINASE"/>
    <property type="match status" value="1"/>
</dbReference>
<keyword evidence="3" id="KW-1185">Reference proteome</keyword>
<dbReference type="CDD" id="cd01293">
    <property type="entry name" value="Bact_CD"/>
    <property type="match status" value="1"/>
</dbReference>
<dbReference type="InterPro" id="IPR052349">
    <property type="entry name" value="Metallo-hydrolase_Enzymes"/>
</dbReference>
<dbReference type="EMBL" id="FOAN01000003">
    <property type="protein sequence ID" value="SEL24994.1"/>
    <property type="molecule type" value="Genomic_DNA"/>
</dbReference>
<reference evidence="3" key="1">
    <citation type="submission" date="2016-10" db="EMBL/GenBank/DDBJ databases">
        <authorList>
            <person name="Varghese N."/>
            <person name="Submissions S."/>
        </authorList>
    </citation>
    <scope>NUCLEOTIDE SEQUENCE [LARGE SCALE GENOMIC DNA]</scope>
    <source>
        <strain evidence="3">LMG 26383,CCUG 61248,R- 45681</strain>
    </source>
</reference>
<gene>
    <name evidence="2" type="ORF">SAMN04515666_103212</name>
</gene>
<organism evidence="2 3">
    <name type="scientific">Bosea lupini</name>
    <dbReference type="NCBI Taxonomy" id="1036779"/>
    <lineage>
        <taxon>Bacteria</taxon>
        <taxon>Pseudomonadati</taxon>
        <taxon>Pseudomonadota</taxon>
        <taxon>Alphaproteobacteria</taxon>
        <taxon>Hyphomicrobiales</taxon>
        <taxon>Boseaceae</taxon>
        <taxon>Bosea</taxon>
    </lineage>
</organism>
<evidence type="ECO:0000313" key="3">
    <source>
        <dbReference type="Proteomes" id="UP000199664"/>
    </source>
</evidence>
<dbReference type="Gene3D" id="2.30.40.10">
    <property type="entry name" value="Urease, subunit C, domain 1"/>
    <property type="match status" value="1"/>
</dbReference>
<dbReference type="SUPFAM" id="SSF51338">
    <property type="entry name" value="Composite domain of metallo-dependent hydrolases"/>
    <property type="match status" value="1"/>
</dbReference>
<name>A0A1H7NNR9_9HYPH</name>
<dbReference type="Gene3D" id="3.20.20.140">
    <property type="entry name" value="Metal-dependent hydrolases"/>
    <property type="match status" value="1"/>
</dbReference>
<proteinExistence type="predicted"/>
<dbReference type="GO" id="GO:0016814">
    <property type="term" value="F:hydrolase activity, acting on carbon-nitrogen (but not peptide) bonds, in cyclic amidines"/>
    <property type="evidence" value="ECO:0007669"/>
    <property type="project" value="TreeGrafter"/>
</dbReference>
<dbReference type="InterPro" id="IPR013108">
    <property type="entry name" value="Amidohydro_3"/>
</dbReference>
<dbReference type="SUPFAM" id="SSF51556">
    <property type="entry name" value="Metallo-dependent hydrolases"/>
    <property type="match status" value="1"/>
</dbReference>
<dbReference type="Proteomes" id="UP000199664">
    <property type="component" value="Unassembled WGS sequence"/>
</dbReference>
<dbReference type="AlphaFoldDB" id="A0A1H7NNR9"/>
<evidence type="ECO:0000313" key="2">
    <source>
        <dbReference type="EMBL" id="SEL24994.1"/>
    </source>
</evidence>
<feature type="domain" description="Amidohydrolase 3" evidence="1">
    <location>
        <begin position="43"/>
        <end position="389"/>
    </location>
</feature>
<dbReference type="NCBIfam" id="NF004636">
    <property type="entry name" value="PRK05985.1"/>
    <property type="match status" value="1"/>
</dbReference>
<dbReference type="Pfam" id="PF07969">
    <property type="entry name" value="Amidohydro_3"/>
    <property type="match status" value="1"/>
</dbReference>
<dbReference type="RefSeq" id="WP_091833094.1">
    <property type="nucleotide sequence ID" value="NZ_FOAN01000003.1"/>
</dbReference>